<sequence>MKKLWVLAIFILSLFVIGGCGKGENDEQDTASDSNAQEETSETEQEEQAAEEEEEEPKEEETAPSEDSSFADLIAYMEEETEGIANVMYENTEPQEHELDGVTVSLDGYTLVELTDFHVDFSIPFNDETDGGVIIAQYTVTNSLDKDVYYMPSFYLNFTGADKAYYHYQYLIPEEEQITEKLSPSNDYLLKAGESVTGYIAYPFGKTHLEAMLEVSTAIVEVPAAQEKKGEFGNPIGKDGQFTLSLNEAGEEKVAANSAFYEDKVTTDDMGEKIMLKEEDNIGKEEKIRDVTVTLDGYQFTEFIPNEIEAPRFEDFQNGIVLLTVKFLLDNQGEEDISLSSVSTKLTVNDGMQYMFDQAMLLNYSYDDVIKAGESGELLQIYTLDKEQYDKIWKDKSFLIEIGPFRNQDGEDISKGASAEFEL</sequence>
<evidence type="ECO:0000313" key="2">
    <source>
        <dbReference type="EMBL" id="GFZ88063.1"/>
    </source>
</evidence>
<evidence type="ECO:0000313" key="3">
    <source>
        <dbReference type="Proteomes" id="UP000602050"/>
    </source>
</evidence>
<dbReference type="Pfam" id="PF16781">
    <property type="entry name" value="DUF5068"/>
    <property type="match status" value="1"/>
</dbReference>
<dbReference type="AlphaFoldDB" id="A0A8J2TTF7"/>
<evidence type="ECO:0008006" key="4">
    <source>
        <dbReference type="Google" id="ProtNLM"/>
    </source>
</evidence>
<reference evidence="2" key="2">
    <citation type="submission" date="2020-09" db="EMBL/GenBank/DDBJ databases">
        <authorList>
            <person name="Sun Q."/>
            <person name="Zhou Y."/>
        </authorList>
    </citation>
    <scope>NUCLEOTIDE SEQUENCE</scope>
    <source>
        <strain evidence="2">CGMCC 1.12360</strain>
    </source>
</reference>
<dbReference type="RefSeq" id="WP_188393201.1">
    <property type="nucleotide sequence ID" value="NZ_BMEV01000078.1"/>
</dbReference>
<evidence type="ECO:0000256" key="1">
    <source>
        <dbReference type="SAM" id="MobiDB-lite"/>
    </source>
</evidence>
<name>A0A8J2TTF7_9BACI</name>
<proteinExistence type="predicted"/>
<dbReference type="InterPro" id="IPR031888">
    <property type="entry name" value="DUF5068"/>
</dbReference>
<accession>A0A8J2TTF7</accession>
<dbReference type="Gene3D" id="2.60.40.4170">
    <property type="match status" value="1"/>
</dbReference>
<gene>
    <name evidence="2" type="ORF">GCM10010978_29690</name>
</gene>
<protein>
    <recommendedName>
        <fullName evidence="4">DUF5068 domain-containing protein</fullName>
    </recommendedName>
</protein>
<dbReference type="Proteomes" id="UP000602050">
    <property type="component" value="Unassembled WGS sequence"/>
</dbReference>
<dbReference type="EMBL" id="BMEV01000078">
    <property type="protein sequence ID" value="GFZ88063.1"/>
    <property type="molecule type" value="Genomic_DNA"/>
</dbReference>
<reference evidence="2" key="1">
    <citation type="journal article" date="2014" name="Int. J. Syst. Evol. Microbiol.">
        <title>Complete genome sequence of Corynebacterium casei LMG S-19264T (=DSM 44701T), isolated from a smear-ripened cheese.</title>
        <authorList>
            <consortium name="US DOE Joint Genome Institute (JGI-PGF)"/>
            <person name="Walter F."/>
            <person name="Albersmeier A."/>
            <person name="Kalinowski J."/>
            <person name="Ruckert C."/>
        </authorList>
    </citation>
    <scope>NUCLEOTIDE SEQUENCE</scope>
    <source>
        <strain evidence="2">CGMCC 1.12360</strain>
    </source>
</reference>
<feature type="region of interest" description="Disordered" evidence="1">
    <location>
        <begin position="24"/>
        <end position="69"/>
    </location>
</feature>
<comment type="caution">
    <text evidence="2">The sequence shown here is derived from an EMBL/GenBank/DDBJ whole genome shotgun (WGS) entry which is preliminary data.</text>
</comment>
<feature type="compositionally biased region" description="Acidic residues" evidence="1">
    <location>
        <begin position="39"/>
        <end position="64"/>
    </location>
</feature>
<dbReference type="PROSITE" id="PS51257">
    <property type="entry name" value="PROKAR_LIPOPROTEIN"/>
    <property type="match status" value="1"/>
</dbReference>
<organism evidence="2 3">
    <name type="scientific">Compostibacillus humi</name>
    <dbReference type="NCBI Taxonomy" id="1245525"/>
    <lineage>
        <taxon>Bacteria</taxon>
        <taxon>Bacillati</taxon>
        <taxon>Bacillota</taxon>
        <taxon>Bacilli</taxon>
        <taxon>Bacillales</taxon>
        <taxon>Bacillaceae</taxon>
        <taxon>Compostibacillus</taxon>
    </lineage>
</organism>
<keyword evidence="3" id="KW-1185">Reference proteome</keyword>